<dbReference type="KEGG" id="fpn:ABE65_016345"/>
<dbReference type="OrthoDB" id="2973179at2"/>
<name>A0A160IPE3_9BACL</name>
<dbReference type="EMBL" id="CP015378">
    <property type="protein sequence ID" value="ANC78283.1"/>
    <property type="molecule type" value="Genomic_DNA"/>
</dbReference>
<dbReference type="Proteomes" id="UP000076623">
    <property type="component" value="Chromosome"/>
</dbReference>
<organism evidence="1 2">
    <name type="scientific">Fictibacillus phosphorivorans</name>
    <dbReference type="NCBI Taxonomy" id="1221500"/>
    <lineage>
        <taxon>Bacteria</taxon>
        <taxon>Bacillati</taxon>
        <taxon>Bacillota</taxon>
        <taxon>Bacilli</taxon>
        <taxon>Bacillales</taxon>
        <taxon>Fictibacillaceae</taxon>
        <taxon>Fictibacillus</taxon>
    </lineage>
</organism>
<reference evidence="1 2" key="1">
    <citation type="submission" date="2016-04" db="EMBL/GenBank/DDBJ databases">
        <title>Complete genome sequence of Fictibacillus phosphorivorans G25-29, a strain toxic to nematodes.</title>
        <authorList>
            <person name="Zheng Z."/>
        </authorList>
    </citation>
    <scope>NUCLEOTIDE SEQUENCE [LARGE SCALE GENOMIC DNA]</scope>
    <source>
        <strain evidence="1 2">G25-29</strain>
    </source>
</reference>
<protein>
    <submittedName>
        <fullName evidence="1">Uncharacterized protein</fullName>
    </submittedName>
</protein>
<accession>A0A160IPE3</accession>
<dbReference type="RefSeq" id="WP_066397164.1">
    <property type="nucleotide sequence ID" value="NZ_CP015378.1"/>
</dbReference>
<evidence type="ECO:0000313" key="2">
    <source>
        <dbReference type="Proteomes" id="UP000076623"/>
    </source>
</evidence>
<gene>
    <name evidence="1" type="ORF">ABE65_016345</name>
</gene>
<keyword evidence="2" id="KW-1185">Reference proteome</keyword>
<dbReference type="AlphaFoldDB" id="A0A160IPE3"/>
<sequence>MIVYTIICMIAFYLFTIHDSKKVKQVIWPLYGLVGIVCLISLVSLTPDTVTYVYWVRLFFLVLTIPVLILVVRKVWQLSSDTTRWIQYTVSIPISILFIFTLWLCWNMLPIFMYVL</sequence>
<evidence type="ECO:0000313" key="1">
    <source>
        <dbReference type="EMBL" id="ANC78283.1"/>
    </source>
</evidence>
<proteinExistence type="predicted"/>